<accession>A0A397W7Z8</accession>
<dbReference type="EMBL" id="QKWP01000098">
    <property type="protein sequence ID" value="RIB27446.1"/>
    <property type="molecule type" value="Genomic_DNA"/>
</dbReference>
<comment type="caution">
    <text evidence="1">The sequence shown here is derived from an EMBL/GenBank/DDBJ whole genome shotgun (WGS) entry which is preliminary data.</text>
</comment>
<proteinExistence type="predicted"/>
<protein>
    <submittedName>
        <fullName evidence="1">Uncharacterized protein</fullName>
    </submittedName>
</protein>
<sequence length="174" mass="20076">MPNVDLTLNAPELFIYNKQSSSSSLITQTFSSPIQNSTFSIESNILQSLVQNQNHLINIPEPHSLSIQTPMPSICQYQGKKTIVVEKQSNTCSKHKHKNYPLDPLTNKFGIMQQKLTKLMLVDIEFWTIKSNFNMYLSNVNQKVKREQQFDNEAVTLINQLLEYKAENTQWIIN</sequence>
<name>A0A397W7Z8_9GLOM</name>
<keyword evidence="2" id="KW-1185">Reference proteome</keyword>
<dbReference type="Proteomes" id="UP000266673">
    <property type="component" value="Unassembled WGS sequence"/>
</dbReference>
<gene>
    <name evidence="1" type="ORF">C2G38_2160515</name>
</gene>
<dbReference type="OrthoDB" id="2440346at2759"/>
<organism evidence="1 2">
    <name type="scientific">Gigaspora rosea</name>
    <dbReference type="NCBI Taxonomy" id="44941"/>
    <lineage>
        <taxon>Eukaryota</taxon>
        <taxon>Fungi</taxon>
        <taxon>Fungi incertae sedis</taxon>
        <taxon>Mucoromycota</taxon>
        <taxon>Glomeromycotina</taxon>
        <taxon>Glomeromycetes</taxon>
        <taxon>Diversisporales</taxon>
        <taxon>Gigasporaceae</taxon>
        <taxon>Gigaspora</taxon>
    </lineage>
</organism>
<reference evidence="1 2" key="1">
    <citation type="submission" date="2018-06" db="EMBL/GenBank/DDBJ databases">
        <title>Comparative genomics reveals the genomic features of Rhizophagus irregularis, R. cerebriforme, R. diaphanum and Gigaspora rosea, and their symbiotic lifestyle signature.</title>
        <authorList>
            <person name="Morin E."/>
            <person name="San Clemente H."/>
            <person name="Chen E.C.H."/>
            <person name="De La Providencia I."/>
            <person name="Hainaut M."/>
            <person name="Kuo A."/>
            <person name="Kohler A."/>
            <person name="Murat C."/>
            <person name="Tang N."/>
            <person name="Roy S."/>
            <person name="Loubradou J."/>
            <person name="Henrissat B."/>
            <person name="Grigoriev I.V."/>
            <person name="Corradi N."/>
            <person name="Roux C."/>
            <person name="Martin F.M."/>
        </authorList>
    </citation>
    <scope>NUCLEOTIDE SEQUENCE [LARGE SCALE GENOMIC DNA]</scope>
    <source>
        <strain evidence="1 2">DAOM 194757</strain>
    </source>
</reference>
<evidence type="ECO:0000313" key="2">
    <source>
        <dbReference type="Proteomes" id="UP000266673"/>
    </source>
</evidence>
<evidence type="ECO:0000313" key="1">
    <source>
        <dbReference type="EMBL" id="RIB27446.1"/>
    </source>
</evidence>
<dbReference type="AlphaFoldDB" id="A0A397W7Z8"/>